<keyword evidence="4 8" id="KW-0812">Transmembrane</keyword>
<dbReference type="AlphaFoldDB" id="A0A9P8H9J7"/>
<protein>
    <submittedName>
        <fullName evidence="9">Uncharacterized protein</fullName>
    </submittedName>
</protein>
<accession>A0A9P8H9J7</accession>
<organism evidence="9 10">
    <name type="scientific">Trichoderma semiorbis</name>
    <dbReference type="NCBI Taxonomy" id="1491008"/>
    <lineage>
        <taxon>Eukaryota</taxon>
        <taxon>Fungi</taxon>
        <taxon>Dikarya</taxon>
        <taxon>Ascomycota</taxon>
        <taxon>Pezizomycotina</taxon>
        <taxon>Sordariomycetes</taxon>
        <taxon>Hypocreomycetidae</taxon>
        <taxon>Hypocreales</taxon>
        <taxon>Hypocreaceae</taxon>
        <taxon>Trichoderma</taxon>
    </lineage>
</organism>
<evidence type="ECO:0000256" key="1">
    <source>
        <dbReference type="ARBA" id="ARBA00004141"/>
    </source>
</evidence>
<dbReference type="GO" id="GO:0000329">
    <property type="term" value="C:fungal-type vacuole membrane"/>
    <property type="evidence" value="ECO:0007669"/>
    <property type="project" value="TreeGrafter"/>
</dbReference>
<keyword evidence="5 8" id="KW-1133">Transmembrane helix</keyword>
<dbReference type="Proteomes" id="UP000826573">
    <property type="component" value="Unassembled WGS sequence"/>
</dbReference>
<keyword evidence="10" id="KW-1185">Reference proteome</keyword>
<sequence length="161" mass="17874">MSIEKRDLESGPPTPEGHIQSDVEAGQTIVLSADRVHELQARWAVLRYLNALESWLDRKLGVETQGVDRIPEEEKRPPSVWNIFLMWWSLNIHVGVLPLGLLGPEFGLSLKQSIAASIIGIILGALMTATTGTLGPKVRTHRSSLCSLNKLPSYTYRCLTF</sequence>
<comment type="subcellular location">
    <subcellularLocation>
        <location evidence="1">Membrane</location>
        <topology evidence="1">Multi-pass membrane protein</topology>
    </subcellularLocation>
</comment>
<evidence type="ECO:0000256" key="5">
    <source>
        <dbReference type="ARBA" id="ARBA00022989"/>
    </source>
</evidence>
<proteinExistence type="inferred from homology"/>
<keyword evidence="3" id="KW-0813">Transport</keyword>
<feature type="transmembrane region" description="Helical" evidence="8">
    <location>
        <begin position="79"/>
        <end position="102"/>
    </location>
</feature>
<feature type="transmembrane region" description="Helical" evidence="8">
    <location>
        <begin position="114"/>
        <end position="135"/>
    </location>
</feature>
<evidence type="ECO:0000313" key="9">
    <source>
        <dbReference type="EMBL" id="KAH0522955.1"/>
    </source>
</evidence>
<evidence type="ECO:0000256" key="8">
    <source>
        <dbReference type="SAM" id="Phobius"/>
    </source>
</evidence>
<evidence type="ECO:0000256" key="3">
    <source>
        <dbReference type="ARBA" id="ARBA00022448"/>
    </source>
</evidence>
<evidence type="ECO:0000256" key="2">
    <source>
        <dbReference type="ARBA" id="ARBA00008974"/>
    </source>
</evidence>
<dbReference type="GO" id="GO:0005886">
    <property type="term" value="C:plasma membrane"/>
    <property type="evidence" value="ECO:0007669"/>
    <property type="project" value="TreeGrafter"/>
</dbReference>
<dbReference type="InterPro" id="IPR026030">
    <property type="entry name" value="Pur-cyt_permease_Fcy2/21/22"/>
</dbReference>
<evidence type="ECO:0000256" key="4">
    <source>
        <dbReference type="ARBA" id="ARBA00022692"/>
    </source>
</evidence>
<comment type="caution">
    <text evidence="9">The sequence shown here is derived from an EMBL/GenBank/DDBJ whole genome shotgun (WGS) entry which is preliminary data.</text>
</comment>
<comment type="similarity">
    <text evidence="2">Belongs to the purine-cytosine permease (2.A.39) family.</text>
</comment>
<evidence type="ECO:0000313" key="10">
    <source>
        <dbReference type="Proteomes" id="UP000826573"/>
    </source>
</evidence>
<feature type="region of interest" description="Disordered" evidence="7">
    <location>
        <begin position="1"/>
        <end position="21"/>
    </location>
</feature>
<evidence type="ECO:0000256" key="6">
    <source>
        <dbReference type="ARBA" id="ARBA00023136"/>
    </source>
</evidence>
<dbReference type="GO" id="GO:0022857">
    <property type="term" value="F:transmembrane transporter activity"/>
    <property type="evidence" value="ECO:0007669"/>
    <property type="project" value="InterPro"/>
</dbReference>
<reference evidence="9 10" key="1">
    <citation type="submission" date="2021-08" db="EMBL/GenBank/DDBJ databases">
        <title>The highly contiguous genome resource for Trichoderma semiorbis FJ059, a fungal antagonistic to plant pathogens.</title>
        <authorList>
            <person name="Liu T."/>
        </authorList>
    </citation>
    <scope>NUCLEOTIDE SEQUENCE [LARGE SCALE GENOMIC DNA]</scope>
    <source>
        <strain evidence="9 10">FJ059</strain>
    </source>
</reference>
<gene>
    <name evidence="9" type="ORF">TsFJ059_006734</name>
</gene>
<dbReference type="PANTHER" id="PTHR31806">
    <property type="entry name" value="PURINE-CYTOSINE PERMEASE FCY2-RELATED"/>
    <property type="match status" value="1"/>
</dbReference>
<dbReference type="Pfam" id="PF02133">
    <property type="entry name" value="Transp_cyt_pur"/>
    <property type="match status" value="1"/>
</dbReference>
<keyword evidence="6 8" id="KW-0472">Membrane</keyword>
<dbReference type="PANTHER" id="PTHR31806:SF7">
    <property type="entry name" value="TRANSPORTER, PUTATIVE (AFU_ORTHOLOGUE AFUA_2G04690)-RELATED"/>
    <property type="match status" value="1"/>
</dbReference>
<dbReference type="Gene3D" id="1.10.4160.10">
    <property type="entry name" value="Hydantoin permease"/>
    <property type="match status" value="1"/>
</dbReference>
<name>A0A9P8H9J7_9HYPO</name>
<dbReference type="InterPro" id="IPR001248">
    <property type="entry name" value="Pur-cyt_permease"/>
</dbReference>
<evidence type="ECO:0000256" key="7">
    <source>
        <dbReference type="SAM" id="MobiDB-lite"/>
    </source>
</evidence>
<dbReference type="EMBL" id="JAIMJC010000007">
    <property type="protein sequence ID" value="KAH0522955.1"/>
    <property type="molecule type" value="Genomic_DNA"/>
</dbReference>